<dbReference type="InterPro" id="IPR019932">
    <property type="entry name" value="CHP03543"/>
</dbReference>
<name>A0A2I1I686_9ACTO</name>
<dbReference type="EMBL" id="PKKJ01000002">
    <property type="protein sequence ID" value="PKY66642.1"/>
    <property type="molecule type" value="Genomic_DNA"/>
</dbReference>
<dbReference type="InterPro" id="IPR019933">
    <property type="entry name" value="DivIVA_domain"/>
</dbReference>
<keyword evidence="1" id="KW-0131">Cell cycle</keyword>
<comment type="caution">
    <text evidence="1">The sequence shown here is derived from an EMBL/GenBank/DDBJ whole genome shotgun (WGS) entry which is preliminary data.</text>
</comment>
<dbReference type="Proteomes" id="UP000234545">
    <property type="component" value="Unassembled WGS sequence"/>
</dbReference>
<protein>
    <submittedName>
        <fullName evidence="1">Cell division protein DivIVA</fullName>
    </submittedName>
</protein>
<dbReference type="GO" id="GO:0051301">
    <property type="term" value="P:cell division"/>
    <property type="evidence" value="ECO:0007669"/>
    <property type="project" value="UniProtKB-KW"/>
</dbReference>
<evidence type="ECO:0000313" key="1">
    <source>
        <dbReference type="EMBL" id="PKY66642.1"/>
    </source>
</evidence>
<evidence type="ECO:0000313" key="2">
    <source>
        <dbReference type="Proteomes" id="UP000234545"/>
    </source>
</evidence>
<dbReference type="AlphaFoldDB" id="A0A2I1I686"/>
<dbReference type="RefSeq" id="WP_101627854.1">
    <property type="nucleotide sequence ID" value="NZ_CP048928.1"/>
</dbReference>
<reference evidence="1 2" key="1">
    <citation type="submission" date="2017-12" db="EMBL/GenBank/DDBJ databases">
        <title>Phylogenetic diversity of female urinary microbiome.</title>
        <authorList>
            <person name="Thomas-White K."/>
            <person name="Wolfe A.J."/>
        </authorList>
    </citation>
    <scope>NUCLEOTIDE SEQUENCE [LARGE SCALE GENOMIC DNA]</scope>
    <source>
        <strain evidence="1 2">UMB0250</strain>
    </source>
</reference>
<keyword evidence="1" id="KW-0132">Cell division</keyword>
<gene>
    <name evidence="1" type="ORF">CYJ25_03705</name>
</gene>
<dbReference type="NCBIfam" id="TIGR03544">
    <property type="entry name" value="DivI1A_domain"/>
    <property type="match status" value="2"/>
</dbReference>
<proteinExistence type="predicted"/>
<dbReference type="OrthoDB" id="3480096at2"/>
<sequence length="183" mass="20525">MSDSFPRVSFWRHGYATERVDAFFADARQAYEGGLPAEQFSAQQVRQATFPLKRRGYAIDAVDSAMSRLEAAFVQRDRADHIAVNGEAAWFEKVAERATTLYDRLMRPRGERFSHPESGRGYDAAQVDDLLDRLAAYFDEGTEMSVDDVRLAVFQPARGKKGYTEGTVDAYLGRAVEILLAVS</sequence>
<accession>A0A2I1I686</accession>
<organism evidence="1 2">
    <name type="scientific">Schaalia turicensis</name>
    <dbReference type="NCBI Taxonomy" id="131111"/>
    <lineage>
        <taxon>Bacteria</taxon>
        <taxon>Bacillati</taxon>
        <taxon>Actinomycetota</taxon>
        <taxon>Actinomycetes</taxon>
        <taxon>Actinomycetales</taxon>
        <taxon>Actinomycetaceae</taxon>
        <taxon>Schaalia</taxon>
    </lineage>
</organism>
<dbReference type="NCBIfam" id="TIGR03543">
    <property type="entry name" value="divI1A_rptt_fam"/>
    <property type="match status" value="1"/>
</dbReference>